<dbReference type="InterPro" id="IPR013964">
    <property type="entry name" value="DASH_Ask1"/>
</dbReference>
<feature type="compositionally biased region" description="Low complexity" evidence="16">
    <location>
        <begin position="769"/>
        <end position="778"/>
    </location>
</feature>
<keyword evidence="13" id="KW-0539">Nucleus</keyword>
<feature type="compositionally biased region" description="Polar residues" evidence="16">
    <location>
        <begin position="195"/>
        <end position="204"/>
    </location>
</feature>
<feature type="compositionally biased region" description="Low complexity" evidence="16">
    <location>
        <begin position="930"/>
        <end position="941"/>
    </location>
</feature>
<sequence>MSANSTSTPSALPPPTTVDVLDEIERLEQSITRTLQEIDQSFSDCQIIVSSKILPQIDRYAESSAEVWNHARLWLGFLEAAAAPSLPSAPRIRPPSRWNAEEVAAVAADAVESQGDDLRARQQNEDARLSIQSTDTLQLPSDNDTNRRRISMFSLSPSSGLPDGFLGSSPGQPLSSPTPNILKTQPPLARGFSWGSDQGLSSIPSGHGRENLGANSGLSTTPKDKPRPFTTTKSAAPYSSSGSMPNPFASQLNGTPKKGVRVLDDSSRGMVVLDLDQDYQDVITPPKTLQFSVPESKVATTPRAVLEKSKIDRLFMKDGLVVPRPIFTRMDEPETGEQAGADLGESKKRRREGDLQDPGSVDDDLTDEHIPVAWEQGAKSRKGKAVASPRKIPSTRSIFPYGGTTASNDPVARQASQVNMADMDDEQVETGSMSPSERMMASLREQSREDERRATATPTRNRAVDVDVDDPILASLKTPPELRKNLMAYKNRGSPLPQASTGMAEATSKQQQQRTLNSLSATFAFQQSEVGTGATTTAGTDTGRPMRQTTSALPTIPPSATSEPALAHNTPVVTSVPVPLLARTGSATSTTASDMAARSFASIFTPNAITSAGGTSTSQRRQTLAVDALGSNNGLRHGTTETAHPNNGSNVRASLGGSVSFTNRPAFQAIQAPFSQLMNVPSMFATQQSRRDTQPSPASRAAVAAIAATAATASAPSSQWLPAATSTPKGSSDQGQPRDRIGSKSQQAPSQDRFSLTSTPLARRHNRRGNSSGSISGHESGDGAGGGSGSGGRRNGSVGGGGGRGRSSGGGGEGGESGGGDVTQVSSRGIYSASRPLLREDTSHSSILTPFSRRDPPPAPRLGYYSDTMMTQSSLGLNHDGFGAHSDDHTTTRTNHMDSTMGTSRATMTGSRVMMPPPSTGGGMTGGTSGSRMSGSSSSGVVSGGDGDGDGGGSSNSTEDHSGMLHRHRSSSEGVTGTGSMEDDDTTSSFQIRSPCPPSRSGAGSSNQPLTLAAFRGGPFSKPK</sequence>
<protein>
    <recommendedName>
        <fullName evidence="5">DASH complex subunit ASK1</fullName>
    </recommendedName>
</protein>
<evidence type="ECO:0000256" key="15">
    <source>
        <dbReference type="ARBA" id="ARBA00023328"/>
    </source>
</evidence>
<evidence type="ECO:0000256" key="4">
    <source>
        <dbReference type="ARBA" id="ARBA00010731"/>
    </source>
</evidence>
<evidence type="ECO:0000256" key="11">
    <source>
        <dbReference type="ARBA" id="ARBA00022838"/>
    </source>
</evidence>
<keyword evidence="12" id="KW-0206">Cytoskeleton</keyword>
<dbReference type="AlphaFoldDB" id="A0A9P6QGD1"/>
<feature type="region of interest" description="Disordered" evidence="16">
    <location>
        <begin position="427"/>
        <end position="459"/>
    </location>
</feature>
<name>A0A9P6QGD1_9FUNG</name>
<dbReference type="PANTHER" id="PTHR28200">
    <property type="entry name" value="DASH COMPLEX SUBUNIT ASK1"/>
    <property type="match status" value="1"/>
</dbReference>
<feature type="compositionally biased region" description="Low complexity" evidence="16">
    <location>
        <begin position="166"/>
        <end position="179"/>
    </location>
</feature>
<dbReference type="OrthoDB" id="5573898at2759"/>
<feature type="region of interest" description="Disordered" evidence="16">
    <location>
        <begin position="327"/>
        <end position="410"/>
    </location>
</feature>
<feature type="compositionally biased region" description="Polar residues" evidence="16">
    <location>
        <begin position="892"/>
        <end position="910"/>
    </location>
</feature>
<evidence type="ECO:0000256" key="9">
    <source>
        <dbReference type="ARBA" id="ARBA00022701"/>
    </source>
</evidence>
<gene>
    <name evidence="17" type="primary">ASK1</name>
    <name evidence="17" type="ORF">DFQ27_007575</name>
</gene>
<evidence type="ECO:0000256" key="1">
    <source>
        <dbReference type="ARBA" id="ARBA00004123"/>
    </source>
</evidence>
<evidence type="ECO:0000256" key="13">
    <source>
        <dbReference type="ARBA" id="ARBA00023242"/>
    </source>
</evidence>
<keyword evidence="18" id="KW-1185">Reference proteome</keyword>
<reference evidence="17" key="1">
    <citation type="journal article" date="2020" name="Fungal Divers.">
        <title>Resolving the Mortierellaceae phylogeny through synthesis of multi-gene phylogenetics and phylogenomics.</title>
        <authorList>
            <person name="Vandepol N."/>
            <person name="Liber J."/>
            <person name="Desiro A."/>
            <person name="Na H."/>
            <person name="Kennedy M."/>
            <person name="Barry K."/>
            <person name="Grigoriev I.V."/>
            <person name="Miller A.N."/>
            <person name="O'Donnell K."/>
            <person name="Stajich J.E."/>
            <person name="Bonito G."/>
        </authorList>
    </citation>
    <scope>NUCLEOTIDE SEQUENCE</scope>
    <source>
        <strain evidence="17">BC1065</strain>
    </source>
</reference>
<feature type="compositionally biased region" description="Polar residues" evidence="16">
    <location>
        <begin position="130"/>
        <end position="143"/>
    </location>
</feature>
<evidence type="ECO:0000256" key="7">
    <source>
        <dbReference type="ARBA" id="ARBA00022490"/>
    </source>
</evidence>
<accession>A0A9P6QGD1</accession>
<feature type="region of interest" description="Disordered" evidence="16">
    <location>
        <begin position="883"/>
        <end position="1024"/>
    </location>
</feature>
<dbReference type="EMBL" id="JAAAJB010000060">
    <property type="protein sequence ID" value="KAG0268071.1"/>
    <property type="molecule type" value="Genomic_DNA"/>
</dbReference>
<evidence type="ECO:0000256" key="10">
    <source>
        <dbReference type="ARBA" id="ARBA00022776"/>
    </source>
</evidence>
<feature type="compositionally biased region" description="Gly residues" evidence="16">
    <location>
        <begin position="920"/>
        <end position="929"/>
    </location>
</feature>
<organism evidence="17 18">
    <name type="scientific">Actinomortierella ambigua</name>
    <dbReference type="NCBI Taxonomy" id="1343610"/>
    <lineage>
        <taxon>Eukaryota</taxon>
        <taxon>Fungi</taxon>
        <taxon>Fungi incertae sedis</taxon>
        <taxon>Mucoromycota</taxon>
        <taxon>Mortierellomycotina</taxon>
        <taxon>Mortierellomycetes</taxon>
        <taxon>Mortierellales</taxon>
        <taxon>Mortierellaceae</taxon>
        <taxon>Actinomortierella</taxon>
    </lineage>
</organism>
<evidence type="ECO:0000256" key="5">
    <source>
        <dbReference type="ARBA" id="ARBA00014520"/>
    </source>
</evidence>
<evidence type="ECO:0000256" key="6">
    <source>
        <dbReference type="ARBA" id="ARBA00022454"/>
    </source>
</evidence>
<dbReference type="GO" id="GO:0072686">
    <property type="term" value="C:mitotic spindle"/>
    <property type="evidence" value="ECO:0007669"/>
    <property type="project" value="InterPro"/>
</dbReference>
<feature type="compositionally biased region" description="Polar residues" evidence="16">
    <location>
        <begin position="724"/>
        <end position="735"/>
    </location>
</feature>
<keyword evidence="11" id="KW-0995">Kinetochore</keyword>
<evidence type="ECO:0000256" key="12">
    <source>
        <dbReference type="ARBA" id="ARBA00023212"/>
    </source>
</evidence>
<feature type="region of interest" description="Disordered" evidence="16">
    <location>
        <begin position="114"/>
        <end position="257"/>
    </location>
</feature>
<keyword evidence="8" id="KW-0132">Cell division</keyword>
<keyword evidence="7" id="KW-0963">Cytoplasm</keyword>
<feature type="compositionally biased region" description="Polar residues" evidence="16">
    <location>
        <begin position="229"/>
        <end position="254"/>
    </location>
</feature>
<dbReference type="GO" id="GO:0005874">
    <property type="term" value="C:microtubule"/>
    <property type="evidence" value="ECO:0007669"/>
    <property type="project" value="UniProtKB-KW"/>
</dbReference>
<feature type="compositionally biased region" description="Gly residues" evidence="16">
    <location>
        <begin position="942"/>
        <end position="954"/>
    </location>
</feature>
<comment type="similarity">
    <text evidence="4">Belongs to the DASH complex ASK1 family.</text>
</comment>
<comment type="subcellular location">
    <subcellularLocation>
        <location evidence="3">Chromosome</location>
        <location evidence="3">Centromere</location>
        <location evidence="3">Kinetochore</location>
    </subcellularLocation>
    <subcellularLocation>
        <location evidence="2">Cytoplasm</location>
        <location evidence="2">Cytoskeleton</location>
        <location evidence="2">Spindle</location>
    </subcellularLocation>
    <subcellularLocation>
        <location evidence="1">Nucleus</location>
    </subcellularLocation>
</comment>
<dbReference type="GO" id="GO:0008608">
    <property type="term" value="P:attachment of spindle microtubules to kinetochore"/>
    <property type="evidence" value="ECO:0007669"/>
    <property type="project" value="InterPro"/>
</dbReference>
<keyword evidence="15" id="KW-0137">Centromere</keyword>
<dbReference type="Proteomes" id="UP000807716">
    <property type="component" value="Unassembled WGS sequence"/>
</dbReference>
<dbReference type="GO" id="GO:0042729">
    <property type="term" value="C:DASH complex"/>
    <property type="evidence" value="ECO:0007669"/>
    <property type="project" value="InterPro"/>
</dbReference>
<evidence type="ECO:0000313" key="17">
    <source>
        <dbReference type="EMBL" id="KAG0268071.1"/>
    </source>
</evidence>
<evidence type="ECO:0000256" key="16">
    <source>
        <dbReference type="SAM" id="MobiDB-lite"/>
    </source>
</evidence>
<keyword evidence="9" id="KW-0493">Microtubule</keyword>
<feature type="compositionally biased region" description="Basic and acidic residues" evidence="16">
    <location>
        <begin position="445"/>
        <end position="454"/>
    </location>
</feature>
<evidence type="ECO:0000313" key="18">
    <source>
        <dbReference type="Proteomes" id="UP000807716"/>
    </source>
</evidence>
<feature type="compositionally biased region" description="Basic and acidic residues" evidence="16">
    <location>
        <begin position="116"/>
        <end position="128"/>
    </location>
</feature>
<dbReference type="GO" id="GO:0044732">
    <property type="term" value="C:mitotic spindle pole body"/>
    <property type="evidence" value="ECO:0007669"/>
    <property type="project" value="TreeGrafter"/>
</dbReference>
<keyword evidence="10" id="KW-0498">Mitosis</keyword>
<keyword evidence="14" id="KW-0131">Cell cycle</keyword>
<comment type="caution">
    <text evidence="17">The sequence shown here is derived from an EMBL/GenBank/DDBJ whole genome shotgun (WGS) entry which is preliminary data.</text>
</comment>
<dbReference type="PANTHER" id="PTHR28200:SF1">
    <property type="entry name" value="DASH COMPLEX SUBUNIT ASK1"/>
    <property type="match status" value="1"/>
</dbReference>
<feature type="compositionally biased region" description="Gly residues" evidence="16">
    <location>
        <begin position="782"/>
        <end position="821"/>
    </location>
</feature>
<feature type="compositionally biased region" description="Polar residues" evidence="16">
    <location>
        <begin position="743"/>
        <end position="760"/>
    </location>
</feature>
<evidence type="ECO:0000256" key="3">
    <source>
        <dbReference type="ARBA" id="ARBA00004629"/>
    </source>
</evidence>
<feature type="region of interest" description="Disordered" evidence="16">
    <location>
        <begin position="712"/>
        <end position="866"/>
    </location>
</feature>
<evidence type="ECO:0000256" key="2">
    <source>
        <dbReference type="ARBA" id="ARBA00004186"/>
    </source>
</evidence>
<keyword evidence="6" id="KW-0158">Chromosome</keyword>
<proteinExistence type="inferred from homology"/>
<dbReference type="Pfam" id="PF08655">
    <property type="entry name" value="DASH_Ask1"/>
    <property type="match status" value="1"/>
</dbReference>
<evidence type="ECO:0000256" key="8">
    <source>
        <dbReference type="ARBA" id="ARBA00022618"/>
    </source>
</evidence>
<evidence type="ECO:0000256" key="14">
    <source>
        <dbReference type="ARBA" id="ARBA00023306"/>
    </source>
</evidence>
<feature type="region of interest" description="Disordered" evidence="16">
    <location>
        <begin position="630"/>
        <end position="656"/>
    </location>
</feature>
<dbReference type="GO" id="GO:0051301">
    <property type="term" value="P:cell division"/>
    <property type="evidence" value="ECO:0007669"/>
    <property type="project" value="UniProtKB-KW"/>
</dbReference>